<dbReference type="OrthoDB" id="881869at2"/>
<dbReference type="EMBL" id="PJNI01000013">
    <property type="protein sequence ID" value="PKR80107.1"/>
    <property type="molecule type" value="Genomic_DNA"/>
</dbReference>
<dbReference type="InterPro" id="IPR001387">
    <property type="entry name" value="Cro/C1-type_HTH"/>
</dbReference>
<dbReference type="PANTHER" id="PTHR46558">
    <property type="entry name" value="TRACRIPTIONAL REGULATORY PROTEIN-RELATED-RELATED"/>
    <property type="match status" value="1"/>
</dbReference>
<dbReference type="InterPro" id="IPR049639">
    <property type="entry name" value="RstR"/>
</dbReference>
<dbReference type="GO" id="GO:0003677">
    <property type="term" value="F:DNA binding"/>
    <property type="evidence" value="ECO:0007669"/>
    <property type="project" value="UniProtKB-KW"/>
</dbReference>
<sequence>MTFGEKISILRKQLKLSQDDLAKKIGTSAPIVGRYERGEIKPSIEVASKIADALSVSMDYLLGKTDKMILDKKTMQRLQDIEQLSKEDKVHIFYALDNLIKAAKLKNITAL</sequence>
<evidence type="ECO:0000313" key="4">
    <source>
        <dbReference type="Proteomes" id="UP000236654"/>
    </source>
</evidence>
<evidence type="ECO:0000256" key="1">
    <source>
        <dbReference type="ARBA" id="ARBA00023125"/>
    </source>
</evidence>
<proteinExistence type="predicted"/>
<feature type="domain" description="HTH cro/C1-type" evidence="2">
    <location>
        <begin position="7"/>
        <end position="61"/>
    </location>
</feature>
<dbReference type="Pfam" id="PF01381">
    <property type="entry name" value="HTH_3"/>
    <property type="match status" value="1"/>
</dbReference>
<gene>
    <name evidence="3" type="ORF">CW751_11420</name>
</gene>
<dbReference type="RefSeq" id="WP_101335165.1">
    <property type="nucleotide sequence ID" value="NZ_PJNI01000013.1"/>
</dbReference>
<evidence type="ECO:0000259" key="2">
    <source>
        <dbReference type="PROSITE" id="PS50943"/>
    </source>
</evidence>
<evidence type="ECO:0000313" key="3">
    <source>
        <dbReference type="EMBL" id="PKR80107.1"/>
    </source>
</evidence>
<dbReference type="AlphaFoldDB" id="A0A2I0R0L4"/>
<dbReference type="Gene3D" id="1.10.260.40">
    <property type="entry name" value="lambda repressor-like DNA-binding domains"/>
    <property type="match status" value="1"/>
</dbReference>
<dbReference type="Proteomes" id="UP000236654">
    <property type="component" value="Unassembled WGS sequence"/>
</dbReference>
<dbReference type="PANTHER" id="PTHR46558:SF11">
    <property type="entry name" value="HTH-TYPE TRANSCRIPTIONAL REGULATOR XRE"/>
    <property type="match status" value="1"/>
</dbReference>
<protein>
    <submittedName>
        <fullName evidence="3">XRE family transcriptional regulator</fullName>
    </submittedName>
</protein>
<keyword evidence="4" id="KW-1185">Reference proteome</keyword>
<comment type="caution">
    <text evidence="3">The sequence shown here is derived from an EMBL/GenBank/DDBJ whole genome shotgun (WGS) entry which is preliminary data.</text>
</comment>
<dbReference type="SMART" id="SM00530">
    <property type="entry name" value="HTH_XRE"/>
    <property type="match status" value="1"/>
</dbReference>
<accession>A0A2I0R0L4</accession>
<dbReference type="InterPro" id="IPR010982">
    <property type="entry name" value="Lambda_DNA-bd_dom_sf"/>
</dbReference>
<dbReference type="SUPFAM" id="SSF47413">
    <property type="entry name" value="lambda repressor-like DNA-binding domains"/>
    <property type="match status" value="1"/>
</dbReference>
<reference evidence="3 4" key="1">
    <citation type="submission" date="2017-12" db="EMBL/GenBank/DDBJ databases">
        <title>The draft genome sequence of Brumimicrobium saltpan LHR20.</title>
        <authorList>
            <person name="Do Z.-J."/>
            <person name="Luo H.-R."/>
        </authorList>
    </citation>
    <scope>NUCLEOTIDE SEQUENCE [LARGE SCALE GENOMIC DNA]</scope>
    <source>
        <strain evidence="3 4">LHR20</strain>
    </source>
</reference>
<dbReference type="CDD" id="cd00093">
    <property type="entry name" value="HTH_XRE"/>
    <property type="match status" value="1"/>
</dbReference>
<name>A0A2I0R0L4_9FLAO</name>
<dbReference type="PROSITE" id="PS50943">
    <property type="entry name" value="HTH_CROC1"/>
    <property type="match status" value="1"/>
</dbReference>
<keyword evidence="1" id="KW-0238">DNA-binding</keyword>
<organism evidence="3 4">
    <name type="scientific">Brumimicrobium salinarum</name>
    <dbReference type="NCBI Taxonomy" id="2058658"/>
    <lineage>
        <taxon>Bacteria</taxon>
        <taxon>Pseudomonadati</taxon>
        <taxon>Bacteroidota</taxon>
        <taxon>Flavobacteriia</taxon>
        <taxon>Flavobacteriales</taxon>
        <taxon>Crocinitomicaceae</taxon>
        <taxon>Brumimicrobium</taxon>
    </lineage>
</organism>
<dbReference type="NCBIfam" id="NF041951">
    <property type="entry name" value="phage_RstR"/>
    <property type="match status" value="1"/>
</dbReference>